<organism evidence="2 3">
    <name type="scientific">Mediterraneibacter gnavus</name>
    <name type="common">Ruminococcus gnavus</name>
    <dbReference type="NCBI Taxonomy" id="33038"/>
    <lineage>
        <taxon>Bacteria</taxon>
        <taxon>Bacillati</taxon>
        <taxon>Bacillota</taxon>
        <taxon>Clostridia</taxon>
        <taxon>Lachnospirales</taxon>
        <taxon>Lachnospiraceae</taxon>
        <taxon>Mediterraneibacter</taxon>
    </lineage>
</organism>
<protein>
    <submittedName>
        <fullName evidence="2">Uncharacterized protein</fullName>
    </submittedName>
</protein>
<feature type="transmembrane region" description="Helical" evidence="1">
    <location>
        <begin position="6"/>
        <end position="23"/>
    </location>
</feature>
<dbReference type="EMBL" id="JAPRAY010000003">
    <property type="protein sequence ID" value="MCZ0666626.1"/>
    <property type="molecule type" value="Genomic_DNA"/>
</dbReference>
<keyword evidence="1" id="KW-0472">Membrane</keyword>
<evidence type="ECO:0000313" key="2">
    <source>
        <dbReference type="EMBL" id="MCZ0666626.1"/>
    </source>
</evidence>
<evidence type="ECO:0000313" key="3">
    <source>
        <dbReference type="Proteomes" id="UP001079535"/>
    </source>
</evidence>
<dbReference type="Proteomes" id="UP001079535">
    <property type="component" value="Unassembled WGS sequence"/>
</dbReference>
<feature type="transmembrane region" description="Helical" evidence="1">
    <location>
        <begin position="30"/>
        <end position="48"/>
    </location>
</feature>
<dbReference type="AlphaFoldDB" id="A0A9Q4EX62"/>
<accession>A0A9Q4EX62</accession>
<keyword evidence="1" id="KW-0812">Transmembrane</keyword>
<name>A0A9Q4EX62_MEDGN</name>
<proteinExistence type="predicted"/>
<sequence>MIWLGLGFVIGVILIIRVIFDKYNSWIEKIIAPICIAIMCFIISHLILSLSSCIMDEFIELEYKVVSDKKIVALKDNQNISGSFYITGGRVDEKLYYYYFIETESGIRKEKIDADKVYIKYTNDDPHIERYESFFKNDNLYLWGIPIDNYKYIIYCPKGTVKNEFEIDLE</sequence>
<reference evidence="2" key="1">
    <citation type="submission" date="2022-11" db="EMBL/GenBank/DDBJ databases">
        <title>Temperate bacteriophages infecting mucin-degrading bacterium Ruminococcus gnavus from the human gut.</title>
        <authorList>
            <person name="Buttimer C."/>
        </authorList>
    </citation>
    <scope>NUCLEOTIDE SEQUENCE</scope>
    <source>
        <strain evidence="2">CCUG 49994</strain>
    </source>
</reference>
<dbReference type="RefSeq" id="WP_268803408.1">
    <property type="nucleotide sequence ID" value="NZ_JAPRAY010000003.1"/>
</dbReference>
<keyword evidence="1" id="KW-1133">Transmembrane helix</keyword>
<gene>
    <name evidence="2" type="ORF">OZZ17_03625</name>
</gene>
<comment type="caution">
    <text evidence="2">The sequence shown here is derived from an EMBL/GenBank/DDBJ whole genome shotgun (WGS) entry which is preliminary data.</text>
</comment>
<evidence type="ECO:0000256" key="1">
    <source>
        <dbReference type="SAM" id="Phobius"/>
    </source>
</evidence>